<gene>
    <name evidence="1" type="ORF">QBZ16_004124</name>
</gene>
<dbReference type="Proteomes" id="UP001255856">
    <property type="component" value="Unassembled WGS sequence"/>
</dbReference>
<keyword evidence="2" id="KW-1185">Reference proteome</keyword>
<protein>
    <submittedName>
        <fullName evidence="1">Uncharacterized protein</fullName>
    </submittedName>
</protein>
<reference evidence="1" key="1">
    <citation type="submission" date="2021-01" db="EMBL/GenBank/DDBJ databases">
        <authorList>
            <person name="Eckstrom K.M.E."/>
        </authorList>
    </citation>
    <scope>NUCLEOTIDE SEQUENCE</scope>
    <source>
        <strain evidence="1">UVCC 0001</strain>
    </source>
</reference>
<evidence type="ECO:0000313" key="2">
    <source>
        <dbReference type="Proteomes" id="UP001255856"/>
    </source>
</evidence>
<comment type="caution">
    <text evidence="1">The sequence shown here is derived from an EMBL/GenBank/DDBJ whole genome shotgun (WGS) entry which is preliminary data.</text>
</comment>
<proteinExistence type="predicted"/>
<organism evidence="1 2">
    <name type="scientific">Prototheca wickerhamii</name>
    <dbReference type="NCBI Taxonomy" id="3111"/>
    <lineage>
        <taxon>Eukaryota</taxon>
        <taxon>Viridiplantae</taxon>
        <taxon>Chlorophyta</taxon>
        <taxon>core chlorophytes</taxon>
        <taxon>Trebouxiophyceae</taxon>
        <taxon>Chlorellales</taxon>
        <taxon>Chlorellaceae</taxon>
        <taxon>Prototheca</taxon>
    </lineage>
</organism>
<accession>A0AAD9MKK6</accession>
<name>A0AAD9MKK6_PROWI</name>
<evidence type="ECO:0000313" key="1">
    <source>
        <dbReference type="EMBL" id="KAK2078255.1"/>
    </source>
</evidence>
<sequence length="184" mass="20356">MSLMDMTSGCRIRVIYAEPGSTLLIRIRANSGGEMNLTLPMPAGQNTTHAEVVTGSGTDGLPEIEGTVEYADSPSSLVAIGIADPDLTITEAACRCGRFIFFWDRCLLYSNYSSRLPGRHQVRLVAHSSREHGQDEGHYTFWLPQKTPYIPRLSMPFKRPDIGHITLNLFVPELGVYASRPCID</sequence>
<dbReference type="AlphaFoldDB" id="A0AAD9MKK6"/>
<dbReference type="EMBL" id="JASFZW010000005">
    <property type="protein sequence ID" value="KAK2078255.1"/>
    <property type="molecule type" value="Genomic_DNA"/>
</dbReference>